<dbReference type="InterPro" id="IPR000873">
    <property type="entry name" value="AMP-dep_synth/lig_dom"/>
</dbReference>
<dbReference type="PROSITE" id="PS00455">
    <property type="entry name" value="AMP_BINDING"/>
    <property type="match status" value="1"/>
</dbReference>
<dbReference type="Gene3D" id="3.40.50.12780">
    <property type="entry name" value="N-terminal domain of ligase-like"/>
    <property type="match status" value="1"/>
</dbReference>
<feature type="domain" description="AMP-dependent synthetase/ligase" evidence="4">
    <location>
        <begin position="36"/>
        <end position="381"/>
    </location>
</feature>
<dbReference type="OrthoDB" id="2472181at2"/>
<dbReference type="Pfam" id="PF00501">
    <property type="entry name" value="AMP-binding"/>
    <property type="match status" value="1"/>
</dbReference>
<dbReference type="PANTHER" id="PTHR45398:SF1">
    <property type="entry name" value="ENZYME, PUTATIVE (JCVI)-RELATED"/>
    <property type="match status" value="1"/>
</dbReference>
<evidence type="ECO:0000259" key="4">
    <source>
        <dbReference type="Pfam" id="PF00501"/>
    </source>
</evidence>
<proteinExistence type="predicted"/>
<keyword evidence="1" id="KW-0436">Ligase</keyword>
<dbReference type="GO" id="GO:0016874">
    <property type="term" value="F:ligase activity"/>
    <property type="evidence" value="ECO:0007669"/>
    <property type="project" value="UniProtKB-KW"/>
</dbReference>
<accession>A0A3P1WN47</accession>
<dbReference type="InterPro" id="IPR044507">
    <property type="entry name" value="DltA-like"/>
</dbReference>
<dbReference type="PANTHER" id="PTHR45398">
    <property type="match status" value="1"/>
</dbReference>
<dbReference type="InterPro" id="IPR045851">
    <property type="entry name" value="AMP-bd_C_sf"/>
</dbReference>
<dbReference type="NCBIfam" id="TIGR01733">
    <property type="entry name" value="AA-adenyl-dom"/>
    <property type="match status" value="1"/>
</dbReference>
<dbReference type="EMBL" id="RQYT01000075">
    <property type="protein sequence ID" value="RRD47237.1"/>
    <property type="molecule type" value="Genomic_DNA"/>
</dbReference>
<gene>
    <name evidence="5" type="ORF">EII35_15170</name>
</gene>
<organism evidence="5 6">
    <name type="scientific">Arachnia propionica</name>
    <dbReference type="NCBI Taxonomy" id="1750"/>
    <lineage>
        <taxon>Bacteria</taxon>
        <taxon>Bacillati</taxon>
        <taxon>Actinomycetota</taxon>
        <taxon>Actinomycetes</taxon>
        <taxon>Propionibacteriales</taxon>
        <taxon>Propionibacteriaceae</taxon>
        <taxon>Arachnia</taxon>
    </lineage>
</organism>
<dbReference type="Gene3D" id="3.30.300.30">
    <property type="match status" value="1"/>
</dbReference>
<evidence type="ECO:0000256" key="2">
    <source>
        <dbReference type="ARBA" id="ARBA00022741"/>
    </source>
</evidence>
<reference evidence="5 6" key="1">
    <citation type="submission" date="2018-11" db="EMBL/GenBank/DDBJ databases">
        <title>Genomes From Bacteria Associated with the Canine Oral Cavity: a Test Case for Automated Genome-Based Taxonomic Assignment.</title>
        <authorList>
            <person name="Coil D.A."/>
            <person name="Jospin G."/>
            <person name="Darling A.E."/>
            <person name="Wallis C."/>
            <person name="Davis I.J."/>
            <person name="Harris S."/>
            <person name="Eisen J.A."/>
            <person name="Holcombe L.J."/>
            <person name="O'Flynn C."/>
        </authorList>
    </citation>
    <scope>NUCLEOTIDE SEQUENCE [LARGE SCALE GENOMIC DNA]</scope>
    <source>
        <strain evidence="5 6">OH2822_COT-296</strain>
    </source>
</reference>
<evidence type="ECO:0000256" key="1">
    <source>
        <dbReference type="ARBA" id="ARBA00022598"/>
    </source>
</evidence>
<dbReference type="InterPro" id="IPR020845">
    <property type="entry name" value="AMP-binding_CS"/>
</dbReference>
<evidence type="ECO:0000313" key="5">
    <source>
        <dbReference type="EMBL" id="RRD47237.1"/>
    </source>
</evidence>
<comment type="caution">
    <text evidence="5">The sequence shown here is derived from an EMBL/GenBank/DDBJ whole genome shotgun (WGS) entry which is preliminary data.</text>
</comment>
<evidence type="ECO:0000256" key="3">
    <source>
        <dbReference type="ARBA" id="ARBA00022840"/>
    </source>
</evidence>
<dbReference type="GO" id="GO:0005524">
    <property type="term" value="F:ATP binding"/>
    <property type="evidence" value="ECO:0007669"/>
    <property type="project" value="UniProtKB-KW"/>
</dbReference>
<dbReference type="AlphaFoldDB" id="A0A3P1WN47"/>
<dbReference type="Proteomes" id="UP000280935">
    <property type="component" value="Unassembled WGS sequence"/>
</dbReference>
<evidence type="ECO:0000313" key="6">
    <source>
        <dbReference type="Proteomes" id="UP000280935"/>
    </source>
</evidence>
<protein>
    <submittedName>
        <fullName evidence="5">Amino acid adenylation domain-containing protein</fullName>
    </submittedName>
</protein>
<dbReference type="InterPro" id="IPR010071">
    <property type="entry name" value="AA_adenyl_dom"/>
</dbReference>
<dbReference type="InterPro" id="IPR042099">
    <property type="entry name" value="ANL_N_sf"/>
</dbReference>
<dbReference type="CDD" id="cd05945">
    <property type="entry name" value="DltA"/>
    <property type="match status" value="1"/>
</dbReference>
<dbReference type="SUPFAM" id="SSF56801">
    <property type="entry name" value="Acetyl-CoA synthetase-like"/>
    <property type="match status" value="1"/>
</dbReference>
<name>A0A3P1WN47_9ACTN</name>
<dbReference type="NCBIfam" id="NF003417">
    <property type="entry name" value="PRK04813.1"/>
    <property type="match status" value="1"/>
</dbReference>
<keyword evidence="3" id="KW-0067">ATP-binding</keyword>
<keyword evidence="2" id="KW-0547">Nucleotide-binding</keyword>
<sequence>MLVSEVAQGREAILPGASGDRQQHGEVGMDLIEALARHAEATPHRVVHAWRGQQLTFGDLARRSDDLALRLVAEEVEAGRPIVVYGHKQPEMLVGFLGCVKAGHPYIPVDSSTPGARVQAIIEASRASHLVAVEAAEVKSVKILPVDGPSPSGQGKPQPVAKDDPFYVIYTSGSTGTPKGVQISRRSISNFVGWPLGLLPPMPADGHVFLNQAPFSFDLSVYELSMGLASGGRIHSVDRDHIARLPELFDDLAGSGVTVWISTPSFADLCLASAAFSKDLLPELRTFLFCGETLSRETVEELNRRFPQAKVFNTYGPTESTVAVTAVECDREVLARHEVLPVGVAREGTVIHILDPEGNPVPEGEMGEIVIVGDTVSLGYLGEPELTAQKFTVIDGQPAYRTGDAGRMDGGMLHFGGRLDFQVKLHGYRIEIEDIEANLRRLPGVLHAAVLPVSKNDGPISHLHTFIQVAELPASPLRHTLGLRTSLKEYLPDYMIPKTFSYLEAMPLTANGKVDRAVLRDQL</sequence>